<keyword evidence="1" id="KW-0472">Membrane</keyword>
<comment type="caution">
    <text evidence="2">The sequence shown here is derived from an EMBL/GenBank/DDBJ whole genome shotgun (WGS) entry which is preliminary data.</text>
</comment>
<keyword evidence="1" id="KW-1133">Transmembrane helix</keyword>
<evidence type="ECO:0000313" key="3">
    <source>
        <dbReference type="Proteomes" id="UP000193560"/>
    </source>
</evidence>
<evidence type="ECO:0000313" key="2">
    <source>
        <dbReference type="EMBL" id="ORZ11127.1"/>
    </source>
</evidence>
<feature type="transmembrane region" description="Helical" evidence="1">
    <location>
        <begin position="217"/>
        <end position="238"/>
    </location>
</feature>
<dbReference type="AlphaFoldDB" id="A0A1X2I7Q8"/>
<gene>
    <name evidence="2" type="ORF">BCR42DRAFT_421633</name>
</gene>
<dbReference type="Proteomes" id="UP000193560">
    <property type="component" value="Unassembled WGS sequence"/>
</dbReference>
<sequence>MPHNSYELPSVYSSMGHYQDRNQSDQAILTSTSSPVPSKTNAPIMIAREDDDDYYLERNSTGVDGDSLVVYRDQADHDRWLAWLLLGASFSILFFTVVPVVADIPYVVPSWFSGDTLWRLFDPLFTLPLNLFVMTRATAIMTGGHSNYWGALSEQSVAWLFWCLGAGIFVQGHGVHTAAAMFKHPVQDFNLAHPELVAQYPILQQIYSNMRDLWEHIIAHYMYAFGGMVMSWAHLFAFRNQVHGPLTLGTKIVFALGSLVYGLLLAGIAIEFPDGLYVGLVYSIVIGLVCVAIILFKPNGLRKGGLLTMGRRMVPQFYLGSCVVGLIIVIIWIGIFGFQNRLDAGVAT</sequence>
<evidence type="ECO:0000256" key="1">
    <source>
        <dbReference type="SAM" id="Phobius"/>
    </source>
</evidence>
<protein>
    <submittedName>
        <fullName evidence="2">Uncharacterized protein</fullName>
    </submittedName>
</protein>
<organism evidence="2 3">
    <name type="scientific">Absidia repens</name>
    <dbReference type="NCBI Taxonomy" id="90262"/>
    <lineage>
        <taxon>Eukaryota</taxon>
        <taxon>Fungi</taxon>
        <taxon>Fungi incertae sedis</taxon>
        <taxon>Mucoromycota</taxon>
        <taxon>Mucoromycotina</taxon>
        <taxon>Mucoromycetes</taxon>
        <taxon>Mucorales</taxon>
        <taxon>Cunninghamellaceae</taxon>
        <taxon>Absidia</taxon>
    </lineage>
</organism>
<keyword evidence="1" id="KW-0812">Transmembrane</keyword>
<feature type="transmembrane region" description="Helical" evidence="1">
    <location>
        <begin position="317"/>
        <end position="338"/>
    </location>
</feature>
<reference evidence="2 3" key="1">
    <citation type="submission" date="2016-07" db="EMBL/GenBank/DDBJ databases">
        <title>Pervasive Adenine N6-methylation of Active Genes in Fungi.</title>
        <authorList>
            <consortium name="DOE Joint Genome Institute"/>
            <person name="Mondo S.J."/>
            <person name="Dannebaum R.O."/>
            <person name="Kuo R.C."/>
            <person name="Labutti K."/>
            <person name="Haridas S."/>
            <person name="Kuo A."/>
            <person name="Salamov A."/>
            <person name="Ahrendt S.R."/>
            <person name="Lipzen A."/>
            <person name="Sullivan W."/>
            <person name="Andreopoulos W.B."/>
            <person name="Clum A."/>
            <person name="Lindquist E."/>
            <person name="Daum C."/>
            <person name="Ramamoorthy G.K."/>
            <person name="Gryganskyi A."/>
            <person name="Culley D."/>
            <person name="Magnuson J.K."/>
            <person name="James T.Y."/>
            <person name="O'Malley M.A."/>
            <person name="Stajich J.E."/>
            <person name="Spatafora J.W."/>
            <person name="Visel A."/>
            <person name="Grigoriev I.V."/>
        </authorList>
    </citation>
    <scope>NUCLEOTIDE SEQUENCE [LARGE SCALE GENOMIC DNA]</scope>
    <source>
        <strain evidence="2 3">NRRL 1336</strain>
    </source>
</reference>
<dbReference type="OrthoDB" id="2377933at2759"/>
<feature type="transmembrane region" description="Helical" evidence="1">
    <location>
        <begin position="276"/>
        <end position="296"/>
    </location>
</feature>
<feature type="transmembrane region" description="Helical" evidence="1">
    <location>
        <begin position="124"/>
        <end position="144"/>
    </location>
</feature>
<name>A0A1X2I7Q8_9FUNG</name>
<keyword evidence="3" id="KW-1185">Reference proteome</keyword>
<proteinExistence type="predicted"/>
<dbReference type="EMBL" id="MCGE01000022">
    <property type="protein sequence ID" value="ORZ11127.1"/>
    <property type="molecule type" value="Genomic_DNA"/>
</dbReference>
<feature type="transmembrane region" description="Helical" evidence="1">
    <location>
        <begin position="250"/>
        <end position="270"/>
    </location>
</feature>
<feature type="transmembrane region" description="Helical" evidence="1">
    <location>
        <begin position="156"/>
        <end position="175"/>
    </location>
</feature>
<feature type="transmembrane region" description="Helical" evidence="1">
    <location>
        <begin position="80"/>
        <end position="104"/>
    </location>
</feature>
<accession>A0A1X2I7Q8</accession>